<evidence type="ECO:0000313" key="2">
    <source>
        <dbReference type="EMBL" id="GAA4339324.1"/>
    </source>
</evidence>
<keyword evidence="1" id="KW-0732">Signal</keyword>
<gene>
    <name evidence="2" type="ORF">GCM10023184_36340</name>
</gene>
<dbReference type="PROSITE" id="PS51257">
    <property type="entry name" value="PROKAR_LIPOPROTEIN"/>
    <property type="match status" value="1"/>
</dbReference>
<protein>
    <submittedName>
        <fullName evidence="2">SMP-30/gluconolactonase/LRE family protein</fullName>
    </submittedName>
</protein>
<dbReference type="EMBL" id="BAABGY010000011">
    <property type="protein sequence ID" value="GAA4339324.1"/>
    <property type="molecule type" value="Genomic_DNA"/>
</dbReference>
<comment type="caution">
    <text evidence="2">The sequence shown here is derived from an EMBL/GenBank/DDBJ whole genome shotgun (WGS) entry which is preliminary data.</text>
</comment>
<dbReference type="Gene3D" id="2.120.10.30">
    <property type="entry name" value="TolB, C-terminal domain"/>
    <property type="match status" value="1"/>
</dbReference>
<feature type="chain" id="PRO_5045710444" evidence="1">
    <location>
        <begin position="25"/>
        <end position="328"/>
    </location>
</feature>
<dbReference type="RefSeq" id="WP_345257245.1">
    <property type="nucleotide sequence ID" value="NZ_BAABGY010000011.1"/>
</dbReference>
<proteinExistence type="predicted"/>
<accession>A0ABP8HH89</accession>
<dbReference type="PANTHER" id="PTHR31460">
    <property type="match status" value="1"/>
</dbReference>
<reference evidence="3" key="1">
    <citation type="journal article" date="2019" name="Int. J. Syst. Evol. Microbiol.">
        <title>The Global Catalogue of Microorganisms (GCM) 10K type strain sequencing project: providing services to taxonomists for standard genome sequencing and annotation.</title>
        <authorList>
            <consortium name="The Broad Institute Genomics Platform"/>
            <consortium name="The Broad Institute Genome Sequencing Center for Infectious Disease"/>
            <person name="Wu L."/>
            <person name="Ma J."/>
        </authorList>
    </citation>
    <scope>NUCLEOTIDE SEQUENCE [LARGE SCALE GENOMIC DNA]</scope>
    <source>
        <strain evidence="3">JCM 17919</strain>
    </source>
</reference>
<dbReference type="Proteomes" id="UP001501725">
    <property type="component" value="Unassembled WGS sequence"/>
</dbReference>
<keyword evidence="3" id="KW-1185">Reference proteome</keyword>
<feature type="signal peptide" evidence="1">
    <location>
        <begin position="1"/>
        <end position="24"/>
    </location>
</feature>
<sequence length="328" mass="35832">MIMRNFYISAFCALLLASCVPVRPTQRINFTAPDLYPEGIAYDGAANVYYVSSARTGAIGRVTPDGAYTVLHADSTLKSTYGMKIHPDGKRLFVCAADANYSRFTAPDTRYKMSRLISIDLTSGRRLSDVDLSNLFPGKHFANDLTFDDKGNIFLTDSYGDAIIKVDAAGKPSVFSKHKLFETVGIGLNGIVWHPGGFLLVSSTAHGVIFKVDVNNPDNVTKVKSDMYSVNGDGLLLKDPNNLILVVNGGADKIFRMTTDDNWASAKLTGTTFLTDRFTHPSTATAAGDDVWIMNAKFHDLNDSTSIPSKVFAIQKLVLKPIPRKFRG</sequence>
<dbReference type="SUPFAM" id="SSF101898">
    <property type="entry name" value="NHL repeat"/>
    <property type="match status" value="1"/>
</dbReference>
<dbReference type="PANTHER" id="PTHR31460:SF3">
    <property type="entry name" value="MESOCENTIN"/>
    <property type="match status" value="1"/>
</dbReference>
<organism evidence="2 3">
    <name type="scientific">Flaviaesturariibacter amylovorans</name>
    <dbReference type="NCBI Taxonomy" id="1084520"/>
    <lineage>
        <taxon>Bacteria</taxon>
        <taxon>Pseudomonadati</taxon>
        <taxon>Bacteroidota</taxon>
        <taxon>Chitinophagia</taxon>
        <taxon>Chitinophagales</taxon>
        <taxon>Chitinophagaceae</taxon>
        <taxon>Flaviaestuariibacter</taxon>
    </lineage>
</organism>
<dbReference type="InterPro" id="IPR053224">
    <property type="entry name" value="Sensory_adhesion_molecule"/>
</dbReference>
<name>A0ABP8HH89_9BACT</name>
<evidence type="ECO:0000313" key="3">
    <source>
        <dbReference type="Proteomes" id="UP001501725"/>
    </source>
</evidence>
<evidence type="ECO:0000256" key="1">
    <source>
        <dbReference type="SAM" id="SignalP"/>
    </source>
</evidence>
<dbReference type="InterPro" id="IPR011042">
    <property type="entry name" value="6-blade_b-propeller_TolB-like"/>
</dbReference>